<dbReference type="EMBL" id="JAGRRH010000014">
    <property type="protein sequence ID" value="KAG7358907.1"/>
    <property type="molecule type" value="Genomic_DNA"/>
</dbReference>
<accession>A0A9K3LBD9</accession>
<comment type="caution">
    <text evidence="2">The sequence shown here is derived from an EMBL/GenBank/DDBJ whole genome shotgun (WGS) entry which is preliminary data.</text>
</comment>
<organism evidence="2 3">
    <name type="scientific">Nitzschia inconspicua</name>
    <dbReference type="NCBI Taxonomy" id="303405"/>
    <lineage>
        <taxon>Eukaryota</taxon>
        <taxon>Sar</taxon>
        <taxon>Stramenopiles</taxon>
        <taxon>Ochrophyta</taxon>
        <taxon>Bacillariophyta</taxon>
        <taxon>Bacillariophyceae</taxon>
        <taxon>Bacillariophycidae</taxon>
        <taxon>Bacillariales</taxon>
        <taxon>Bacillariaceae</taxon>
        <taxon>Nitzschia</taxon>
    </lineage>
</organism>
<dbReference type="AlphaFoldDB" id="A0A9K3LBD9"/>
<feature type="region of interest" description="Disordered" evidence="1">
    <location>
        <begin position="50"/>
        <end position="151"/>
    </location>
</feature>
<evidence type="ECO:0000313" key="3">
    <source>
        <dbReference type="Proteomes" id="UP000693970"/>
    </source>
</evidence>
<feature type="compositionally biased region" description="Pro residues" evidence="1">
    <location>
        <begin position="93"/>
        <end position="102"/>
    </location>
</feature>
<proteinExistence type="predicted"/>
<reference evidence="2" key="2">
    <citation type="submission" date="2021-04" db="EMBL/GenBank/DDBJ databases">
        <authorList>
            <person name="Podell S."/>
        </authorList>
    </citation>
    <scope>NUCLEOTIDE SEQUENCE</scope>
    <source>
        <strain evidence="2">Hildebrandi</strain>
    </source>
</reference>
<sequence length="151" mass="17034">MADHEEDFAVWRPPNLISLDEYHSMRKSAKDLYDSNSSITKGDACVMLEERSTHSTNDSSKASASASCRRRERGRSLQHVTSMDESLHSVGKPAPPPRPSPRTTPNQRLRKKKYVKQQCSVMKELIDLLESPTESPATSRSRKYRASDDNA</sequence>
<gene>
    <name evidence="2" type="ORF">IV203_015496</name>
</gene>
<keyword evidence="3" id="KW-1185">Reference proteome</keyword>
<protein>
    <submittedName>
        <fullName evidence="2">Uncharacterized protein</fullName>
    </submittedName>
</protein>
<evidence type="ECO:0000313" key="2">
    <source>
        <dbReference type="EMBL" id="KAG7358907.1"/>
    </source>
</evidence>
<evidence type="ECO:0000256" key="1">
    <source>
        <dbReference type="SAM" id="MobiDB-lite"/>
    </source>
</evidence>
<name>A0A9K3LBD9_9STRA</name>
<reference evidence="2" key="1">
    <citation type="journal article" date="2021" name="Sci. Rep.">
        <title>Diploid genomic architecture of Nitzschia inconspicua, an elite biomass production diatom.</title>
        <authorList>
            <person name="Oliver A."/>
            <person name="Podell S."/>
            <person name="Pinowska A."/>
            <person name="Traller J.C."/>
            <person name="Smith S.R."/>
            <person name="McClure R."/>
            <person name="Beliaev A."/>
            <person name="Bohutskyi P."/>
            <person name="Hill E.A."/>
            <person name="Rabines A."/>
            <person name="Zheng H."/>
            <person name="Allen L.Z."/>
            <person name="Kuo A."/>
            <person name="Grigoriev I.V."/>
            <person name="Allen A.E."/>
            <person name="Hazlebeck D."/>
            <person name="Allen E.E."/>
        </authorList>
    </citation>
    <scope>NUCLEOTIDE SEQUENCE</scope>
    <source>
        <strain evidence="2">Hildebrandi</strain>
    </source>
</reference>
<dbReference type="Proteomes" id="UP000693970">
    <property type="component" value="Unassembled WGS sequence"/>
</dbReference>